<feature type="active site" evidence="9">
    <location>
        <position position="247"/>
    </location>
</feature>
<dbReference type="PATRIC" id="fig|52.7.peg.4396"/>
<keyword evidence="7 9" id="KW-0233">DNA recombination</keyword>
<evidence type="ECO:0000256" key="7">
    <source>
        <dbReference type="ARBA" id="ARBA00023172"/>
    </source>
</evidence>
<comment type="function">
    <text evidence="9">Site-specific tyrosine recombinase, which acts by catalyzing the cutting and rejoining of the recombining DNA molecules. The XerC-XerD complex is essential to convert dimers of the bacterial chromosome into monomers to permit their segregation at cell division. It also contributes to the segregational stability of plasmids.</text>
</comment>
<keyword evidence="13" id="KW-1185">Reference proteome</keyword>
<dbReference type="NCBIfam" id="NF001399">
    <property type="entry name" value="PRK00283.1"/>
    <property type="match status" value="1"/>
</dbReference>
<keyword evidence="3 9" id="KW-0132">Cell division</keyword>
<feature type="active site" evidence="9">
    <location>
        <position position="150"/>
    </location>
</feature>
<protein>
    <recommendedName>
        <fullName evidence="9">Tyrosine recombinase XerC</fullName>
    </recommendedName>
</protein>
<feature type="active site" evidence="9">
    <location>
        <position position="270"/>
    </location>
</feature>
<dbReference type="GO" id="GO:0006313">
    <property type="term" value="P:DNA transposition"/>
    <property type="evidence" value="ECO:0007669"/>
    <property type="project" value="UniProtKB-UniRule"/>
</dbReference>
<gene>
    <name evidence="9 12" type="primary">xerC</name>
    <name evidence="12" type="ORF">CMC5_039890</name>
</gene>
<feature type="domain" description="Tyr recombinase" evidence="10">
    <location>
        <begin position="110"/>
        <end position="292"/>
    </location>
</feature>
<dbReference type="Pfam" id="PF02899">
    <property type="entry name" value="Phage_int_SAM_1"/>
    <property type="match status" value="1"/>
</dbReference>
<dbReference type="SUPFAM" id="SSF56349">
    <property type="entry name" value="DNA breaking-rejoining enzymes"/>
    <property type="match status" value="1"/>
</dbReference>
<feature type="active site" evidence="9">
    <location>
        <position position="244"/>
    </location>
</feature>
<dbReference type="Gene3D" id="1.10.150.130">
    <property type="match status" value="1"/>
</dbReference>
<dbReference type="EMBL" id="CP012159">
    <property type="protein sequence ID" value="AKT39838.1"/>
    <property type="molecule type" value="Genomic_DNA"/>
</dbReference>
<comment type="subunit">
    <text evidence="9">Forms a cyclic heterotetrameric complex composed of two molecules of XerC and two molecules of XerD.</text>
</comment>
<evidence type="ECO:0000256" key="3">
    <source>
        <dbReference type="ARBA" id="ARBA00022618"/>
    </source>
</evidence>
<reference evidence="12 13" key="1">
    <citation type="submission" date="2015-07" db="EMBL/GenBank/DDBJ databases">
        <title>Genome analysis of myxobacterium Chondromyces crocatus Cm c5 reveals a high potential for natural compound synthesis and the genetic basis for the loss of fruiting body formation.</title>
        <authorList>
            <person name="Zaburannyi N."/>
            <person name="Bunk B."/>
            <person name="Maier J."/>
            <person name="Overmann J."/>
            <person name="Mueller R."/>
        </authorList>
    </citation>
    <scope>NUCLEOTIDE SEQUENCE [LARGE SCALE GENOMIC DNA]</scope>
    <source>
        <strain evidence="12 13">Cm c5</strain>
    </source>
</reference>
<dbReference type="Proteomes" id="UP000067626">
    <property type="component" value="Chromosome"/>
</dbReference>
<dbReference type="GO" id="GO:0007059">
    <property type="term" value="P:chromosome segregation"/>
    <property type="evidence" value="ECO:0007669"/>
    <property type="project" value="UniProtKB-UniRule"/>
</dbReference>
<comment type="subcellular location">
    <subcellularLocation>
        <location evidence="1 9">Cytoplasm</location>
    </subcellularLocation>
</comment>
<feature type="active site" description="O-(3'-phospho-DNA)-tyrosine intermediate" evidence="9">
    <location>
        <position position="279"/>
    </location>
</feature>
<keyword evidence="2 9" id="KW-0963">Cytoplasm</keyword>
<dbReference type="InterPro" id="IPR002104">
    <property type="entry name" value="Integrase_catalytic"/>
</dbReference>
<dbReference type="GO" id="GO:0051301">
    <property type="term" value="P:cell division"/>
    <property type="evidence" value="ECO:0007669"/>
    <property type="project" value="UniProtKB-KW"/>
</dbReference>
<evidence type="ECO:0000256" key="2">
    <source>
        <dbReference type="ARBA" id="ARBA00022490"/>
    </source>
</evidence>
<dbReference type="HAMAP" id="MF_01808">
    <property type="entry name" value="Recomb_XerC_XerD"/>
    <property type="match status" value="1"/>
</dbReference>
<dbReference type="InterPro" id="IPR004107">
    <property type="entry name" value="Integrase_SAM-like_N"/>
</dbReference>
<keyword evidence="6 9" id="KW-0238">DNA-binding</keyword>
<dbReference type="PROSITE" id="PS51900">
    <property type="entry name" value="CB"/>
    <property type="match status" value="1"/>
</dbReference>
<evidence type="ECO:0000256" key="5">
    <source>
        <dbReference type="ARBA" id="ARBA00022908"/>
    </source>
</evidence>
<dbReference type="GO" id="GO:0003677">
    <property type="term" value="F:DNA binding"/>
    <property type="evidence" value="ECO:0007669"/>
    <property type="project" value="UniProtKB-UniRule"/>
</dbReference>
<dbReference type="OrthoDB" id="9801717at2"/>
<dbReference type="PANTHER" id="PTHR30349:SF81">
    <property type="entry name" value="TYROSINE RECOMBINASE XERC"/>
    <property type="match status" value="1"/>
</dbReference>
<evidence type="ECO:0000256" key="6">
    <source>
        <dbReference type="ARBA" id="ARBA00023125"/>
    </source>
</evidence>
<organism evidence="12 13">
    <name type="scientific">Chondromyces crocatus</name>
    <dbReference type="NCBI Taxonomy" id="52"/>
    <lineage>
        <taxon>Bacteria</taxon>
        <taxon>Pseudomonadati</taxon>
        <taxon>Myxococcota</taxon>
        <taxon>Polyangia</taxon>
        <taxon>Polyangiales</taxon>
        <taxon>Polyangiaceae</taxon>
        <taxon>Chondromyces</taxon>
    </lineage>
</organism>
<dbReference type="KEGG" id="ccro:CMC5_039890"/>
<dbReference type="InterPro" id="IPR013762">
    <property type="entry name" value="Integrase-like_cat_sf"/>
</dbReference>
<dbReference type="GO" id="GO:0005737">
    <property type="term" value="C:cytoplasm"/>
    <property type="evidence" value="ECO:0007669"/>
    <property type="project" value="UniProtKB-SubCell"/>
</dbReference>
<proteinExistence type="inferred from homology"/>
<evidence type="ECO:0000259" key="11">
    <source>
        <dbReference type="PROSITE" id="PS51900"/>
    </source>
</evidence>
<dbReference type="Pfam" id="PF00589">
    <property type="entry name" value="Phage_integrase"/>
    <property type="match status" value="1"/>
</dbReference>
<evidence type="ECO:0000259" key="10">
    <source>
        <dbReference type="PROSITE" id="PS51898"/>
    </source>
</evidence>
<keyword evidence="8 9" id="KW-0131">Cell cycle</keyword>
<dbReference type="PROSITE" id="PS51898">
    <property type="entry name" value="TYR_RECOMBINASE"/>
    <property type="match status" value="1"/>
</dbReference>
<dbReference type="STRING" id="52.CMC5_039890"/>
<sequence>MTVDLSGWVDVYLDHLRVERALAPLTLDAYGHDLARFIAHAEAHDVTTAEKLDATLVGTYLVAAGKEGLGARSAARHLSAVRGLTRFLVRERVLDADPCALVERPKVGRRLPRVLGVDDILLLLEAPDAVSFRGLRDRAMLQVMYATGMRVTEVVRLKLGDVDRRKGLVMAHGKGDKRRLVPLGEPALAALDSYLAERAAHPRAASTSALFLSPRGGPLTRQAIWKLLTGYARAVGIDKPSSPHKLRHSFATHLLEGGADIRTVQTLLGHADVSTTEVYTHLADDHVRAAYRRAHPRA</sequence>
<evidence type="ECO:0000256" key="4">
    <source>
        <dbReference type="ARBA" id="ARBA00022829"/>
    </source>
</evidence>
<feature type="active site" evidence="9">
    <location>
        <position position="174"/>
    </location>
</feature>
<dbReference type="InterPro" id="IPR011010">
    <property type="entry name" value="DNA_brk_join_enz"/>
</dbReference>
<dbReference type="InterPro" id="IPR010998">
    <property type="entry name" value="Integrase_recombinase_N"/>
</dbReference>
<comment type="similarity">
    <text evidence="9">Belongs to the 'phage' integrase family. XerC subfamily.</text>
</comment>
<evidence type="ECO:0000256" key="1">
    <source>
        <dbReference type="ARBA" id="ARBA00004496"/>
    </source>
</evidence>
<keyword evidence="5 9" id="KW-0229">DNA integration</keyword>
<accession>A0A0K1EGW0</accession>
<dbReference type="InterPro" id="IPR023009">
    <property type="entry name" value="Tyrosine_recombinase_XerC/XerD"/>
</dbReference>
<keyword evidence="4 9" id="KW-0159">Chromosome partition</keyword>
<evidence type="ECO:0000256" key="8">
    <source>
        <dbReference type="ARBA" id="ARBA00023306"/>
    </source>
</evidence>
<evidence type="ECO:0000313" key="13">
    <source>
        <dbReference type="Proteomes" id="UP000067626"/>
    </source>
</evidence>
<evidence type="ECO:0000256" key="9">
    <source>
        <dbReference type="HAMAP-Rule" id="MF_01808"/>
    </source>
</evidence>
<name>A0A0K1EGW0_CHOCO</name>
<feature type="domain" description="Core-binding (CB)" evidence="11">
    <location>
        <begin position="3"/>
        <end position="89"/>
    </location>
</feature>
<dbReference type="InterPro" id="IPR050090">
    <property type="entry name" value="Tyrosine_recombinase_XerCD"/>
</dbReference>
<dbReference type="Gene3D" id="1.10.443.10">
    <property type="entry name" value="Intergrase catalytic core"/>
    <property type="match status" value="1"/>
</dbReference>
<evidence type="ECO:0000313" key="12">
    <source>
        <dbReference type="EMBL" id="AKT39838.1"/>
    </source>
</evidence>
<dbReference type="PANTHER" id="PTHR30349">
    <property type="entry name" value="PHAGE INTEGRASE-RELATED"/>
    <property type="match status" value="1"/>
</dbReference>
<dbReference type="InterPro" id="IPR044068">
    <property type="entry name" value="CB"/>
</dbReference>
<dbReference type="CDD" id="cd00798">
    <property type="entry name" value="INT_XerDC_C"/>
    <property type="match status" value="1"/>
</dbReference>
<dbReference type="AlphaFoldDB" id="A0A0K1EGW0"/>
<dbReference type="GO" id="GO:0009037">
    <property type="term" value="F:tyrosine-based site-specific recombinase activity"/>
    <property type="evidence" value="ECO:0007669"/>
    <property type="project" value="UniProtKB-UniRule"/>
</dbReference>